<sequence length="570" mass="62995">MGATSIAAEATVTTELSLPELANAIEETEKLARRCAAESYAHGFRFLLTTMRQERPTFSPEELTPHFLQHVDKGKLLRKAAPSFAQLKGITDRKAAHFLHLAVNLIQHAPELINKLAAGQIPAEHVRVAGEKLKSVTPPNPSRDADGHPWDPEAYPQAVLDTDNAKDLLGARLTELAAPGIPEQDFTTEAARLRETHHPHNPTARHATALKRRYLRIGPARDGMSKLEALISSDDADQLVQRLRHRAKTASRQQGETRTIRQLEVDLLLEAVQNTAEQNTPSAGHDEPPTHKDTADSVIRVAEVQSPQPLLPGLDTGPQSPTLKPQNSNVCSCQQAGGHDRPQSGRNVMVYLNYSFEAWILSGGTIADGQLEFMKSYDPHLWEQAQRNRQYHLRAPASRSGSHPPGVNESGARATNIGTGQQLSPELSAALLPQAAMMQAIITHPATGYPIGLGKRARHPNRRVKDLLLYRDRHCRFPGCHVPGTDCEVDHVHDWVLSNTSELYGLALLCKQHHGGKTARWWQVEPKPELGDGVLEFTFNTGKKILTHPQQPLDPRAWADIRQQLETPPF</sequence>
<dbReference type="EMBL" id="JBHLUB010000028">
    <property type="protein sequence ID" value="MFC0582093.1"/>
    <property type="molecule type" value="Genomic_DNA"/>
</dbReference>
<proteinExistence type="predicted"/>
<feature type="domain" description="HNH nuclease" evidence="2">
    <location>
        <begin position="463"/>
        <end position="515"/>
    </location>
</feature>
<feature type="region of interest" description="Disordered" evidence="1">
    <location>
        <begin position="393"/>
        <end position="416"/>
    </location>
</feature>
<reference evidence="3 4" key="1">
    <citation type="submission" date="2024-09" db="EMBL/GenBank/DDBJ databases">
        <authorList>
            <person name="Sun Q."/>
            <person name="Mori K."/>
        </authorList>
    </citation>
    <scope>NUCLEOTIDE SEQUENCE [LARGE SCALE GENOMIC DNA]</scope>
    <source>
        <strain evidence="3 4">NCAIM B.02604</strain>
    </source>
</reference>
<keyword evidence="3" id="KW-0378">Hydrolase</keyword>
<dbReference type="Proteomes" id="UP001589862">
    <property type="component" value="Unassembled WGS sequence"/>
</dbReference>
<dbReference type="RefSeq" id="WP_377458996.1">
    <property type="nucleotide sequence ID" value="NZ_JBHLUB010000028.1"/>
</dbReference>
<feature type="region of interest" description="Disordered" evidence="1">
    <location>
        <begin position="307"/>
        <end position="345"/>
    </location>
</feature>
<dbReference type="GO" id="GO:0004519">
    <property type="term" value="F:endonuclease activity"/>
    <property type="evidence" value="ECO:0007669"/>
    <property type="project" value="UniProtKB-KW"/>
</dbReference>
<evidence type="ECO:0000313" key="3">
    <source>
        <dbReference type="EMBL" id="MFC0582093.1"/>
    </source>
</evidence>
<dbReference type="InterPro" id="IPR003615">
    <property type="entry name" value="HNH_nuc"/>
</dbReference>
<name>A0ABV6PB79_9MICC</name>
<evidence type="ECO:0000313" key="4">
    <source>
        <dbReference type="Proteomes" id="UP001589862"/>
    </source>
</evidence>
<organism evidence="3 4">
    <name type="scientific">Micrococcoides hystricis</name>
    <dbReference type="NCBI Taxonomy" id="1572761"/>
    <lineage>
        <taxon>Bacteria</taxon>
        <taxon>Bacillati</taxon>
        <taxon>Actinomycetota</taxon>
        <taxon>Actinomycetes</taxon>
        <taxon>Micrococcales</taxon>
        <taxon>Micrococcaceae</taxon>
        <taxon>Micrococcoides</taxon>
    </lineage>
</organism>
<gene>
    <name evidence="3" type="ORF">ACFFFR_06810</name>
</gene>
<feature type="region of interest" description="Disordered" evidence="1">
    <location>
        <begin position="133"/>
        <end position="155"/>
    </location>
</feature>
<protein>
    <submittedName>
        <fullName evidence="3">HNH endonuclease signature motif containing protein</fullName>
    </submittedName>
</protein>
<dbReference type="SMART" id="SM00507">
    <property type="entry name" value="HNHc"/>
    <property type="match status" value="1"/>
</dbReference>
<keyword evidence="3" id="KW-0540">Nuclease</keyword>
<dbReference type="Gene3D" id="1.10.30.50">
    <property type="match status" value="1"/>
</dbReference>
<accession>A0ABV6PB79</accession>
<comment type="caution">
    <text evidence="3">The sequence shown here is derived from an EMBL/GenBank/DDBJ whole genome shotgun (WGS) entry which is preliminary data.</text>
</comment>
<dbReference type="CDD" id="cd00085">
    <property type="entry name" value="HNHc"/>
    <property type="match status" value="1"/>
</dbReference>
<feature type="compositionally biased region" description="Polar residues" evidence="1">
    <location>
        <begin position="317"/>
        <end position="335"/>
    </location>
</feature>
<evidence type="ECO:0000259" key="2">
    <source>
        <dbReference type="SMART" id="SM00507"/>
    </source>
</evidence>
<evidence type="ECO:0000256" key="1">
    <source>
        <dbReference type="SAM" id="MobiDB-lite"/>
    </source>
</evidence>
<keyword evidence="3" id="KW-0255">Endonuclease</keyword>
<keyword evidence="4" id="KW-1185">Reference proteome</keyword>